<accession>A0A344U9Y0</accession>
<evidence type="ECO:0000259" key="3">
    <source>
        <dbReference type="SMART" id="SM00460"/>
    </source>
</evidence>
<keyword evidence="2" id="KW-0812">Transmembrane</keyword>
<protein>
    <submittedName>
        <fullName evidence="4">Transglutaminase</fullName>
    </submittedName>
</protein>
<dbReference type="Gene3D" id="3.10.620.30">
    <property type="match status" value="1"/>
</dbReference>
<proteinExistence type="predicted"/>
<feature type="transmembrane region" description="Helical" evidence="2">
    <location>
        <begin position="640"/>
        <end position="660"/>
    </location>
</feature>
<evidence type="ECO:0000256" key="1">
    <source>
        <dbReference type="SAM" id="MobiDB-lite"/>
    </source>
</evidence>
<organism evidence="4 5">
    <name type="scientific">Streptomyces globosus</name>
    <dbReference type="NCBI Taxonomy" id="68209"/>
    <lineage>
        <taxon>Bacteria</taxon>
        <taxon>Bacillati</taxon>
        <taxon>Actinomycetota</taxon>
        <taxon>Actinomycetes</taxon>
        <taxon>Kitasatosporales</taxon>
        <taxon>Streptomycetaceae</taxon>
        <taxon>Streptomyces</taxon>
    </lineage>
</organism>
<dbReference type="PANTHER" id="PTHR42736">
    <property type="entry name" value="PROTEIN-GLUTAMINE GAMMA-GLUTAMYLTRANSFERASE"/>
    <property type="match status" value="1"/>
</dbReference>
<dbReference type="SUPFAM" id="SSF54001">
    <property type="entry name" value="Cysteine proteinases"/>
    <property type="match status" value="1"/>
</dbReference>
<feature type="transmembrane region" description="Helical" evidence="2">
    <location>
        <begin position="33"/>
        <end position="49"/>
    </location>
</feature>
<reference evidence="4 5" key="1">
    <citation type="submission" date="2018-01" db="EMBL/GenBank/DDBJ databases">
        <title>Draft genome Sequence of streptomyces globosus LZH-48.</title>
        <authorList>
            <person name="Ran K."/>
            <person name="Li Z."/>
            <person name="Wei S."/>
            <person name="Dong R."/>
        </authorList>
    </citation>
    <scope>NUCLEOTIDE SEQUENCE [LARGE SCALE GENOMIC DNA]</scope>
    <source>
        <strain evidence="4 5">LZH-48</strain>
    </source>
</reference>
<name>A0A344U9Y0_9ACTN</name>
<dbReference type="SMART" id="SM00460">
    <property type="entry name" value="TGc"/>
    <property type="match status" value="1"/>
</dbReference>
<feature type="transmembrane region" description="Helical" evidence="2">
    <location>
        <begin position="58"/>
        <end position="77"/>
    </location>
</feature>
<dbReference type="InterPro" id="IPR021878">
    <property type="entry name" value="TgpA_N"/>
</dbReference>
<feature type="transmembrane region" description="Helical" evidence="2">
    <location>
        <begin position="143"/>
        <end position="160"/>
    </location>
</feature>
<feature type="region of interest" description="Disordered" evidence="1">
    <location>
        <begin position="570"/>
        <end position="635"/>
    </location>
</feature>
<dbReference type="Pfam" id="PF11992">
    <property type="entry name" value="TgpA_N"/>
    <property type="match status" value="1"/>
</dbReference>
<dbReference type="InterPro" id="IPR002931">
    <property type="entry name" value="Transglutaminase-like"/>
</dbReference>
<evidence type="ECO:0000313" key="5">
    <source>
        <dbReference type="Proteomes" id="UP000252004"/>
    </source>
</evidence>
<dbReference type="PANTHER" id="PTHR42736:SF1">
    <property type="entry name" value="PROTEIN-GLUTAMINE GAMMA-GLUTAMYLTRANSFERASE"/>
    <property type="match status" value="1"/>
</dbReference>
<dbReference type="Pfam" id="PF01841">
    <property type="entry name" value="Transglut_core"/>
    <property type="match status" value="1"/>
</dbReference>
<keyword evidence="2" id="KW-0472">Membrane</keyword>
<evidence type="ECO:0000313" key="4">
    <source>
        <dbReference type="EMBL" id="AXE27701.1"/>
    </source>
</evidence>
<dbReference type="RefSeq" id="WP_114058866.1">
    <property type="nucleotide sequence ID" value="NZ_CP030862.1"/>
</dbReference>
<dbReference type="EMBL" id="CP030862">
    <property type="protein sequence ID" value="AXE27701.1"/>
    <property type="molecule type" value="Genomic_DNA"/>
</dbReference>
<feature type="domain" description="Transglutaminase-like" evidence="3">
    <location>
        <begin position="496"/>
        <end position="566"/>
    </location>
</feature>
<feature type="compositionally biased region" description="Low complexity" evidence="1">
    <location>
        <begin position="581"/>
        <end position="611"/>
    </location>
</feature>
<dbReference type="InterPro" id="IPR052901">
    <property type="entry name" value="Bact_TGase-like"/>
</dbReference>
<feature type="transmembrane region" description="Helical" evidence="2">
    <location>
        <begin position="117"/>
        <end position="136"/>
    </location>
</feature>
<dbReference type="AlphaFoldDB" id="A0A344U9Y0"/>
<dbReference type="Proteomes" id="UP000252004">
    <property type="component" value="Chromosome"/>
</dbReference>
<keyword evidence="2" id="KW-1133">Transmembrane helix</keyword>
<gene>
    <name evidence="4" type="ORF">C0216_23515</name>
</gene>
<dbReference type="OrthoDB" id="9804023at2"/>
<sequence>MSGRARLTVFAVLATLLASWSLASLVESSGWLLQAAALLCLQSGVGAAARRAPLARPLTAASQVLVSSLVVVFLFAGKGESTGTGPMAYLVTDIGALFRRGVQDVAEFAIPAPLTDGIRLLLLTGVLVIGLLVDLLAVTLRSAAAAGLPLLALYSVAAGLSGGAGAPWFSFLLAGAGYLLLLLAEGRDRLAQWGRVFGGTPSGRVTAASGYGSGGAGSGRPLSPVRTGRRIGAAALGLALVAPAALPSLGGGVLGGRTEADGGGSGVGGTISAVNPLVSLQSSLNAQDNRVVLKYRTDTPALGDHYLRILALDEFNGVKWEASGRALTDVPERLPSPPGLGERVRQGAAEVRTSISAADTYAQRYLPMPYPATGVDIPGRWRFEPVGRTLVGDQLAKDRYQNVQGAMYTVRSLLLRPTAAQLQSAPEPDPAIRAEYTRLPDNLPPVVAETARQVTKGAKDDYTRAVRLQDHFAVNGGFRYDTKVASGTGPLAIARFLADKEGFCIHFAFSMAAMSRSLGIPARVAVGFTPGEKQADGSVNVSMRDAHAWPELYFEGVGWTRFEPTPRQGLTLPDYARSEDPAAQPSAPAPLPSQSAAQPSAAPSQADACPPELRRLGECGGAAPQEAAGGQGGGPSAGAVLGWAAAAAVVVGVPLLPLLWRSRLRGRRLAGGGVLPAWEELHDAAWDVGIVPDRALSPRAAAERLVEAGRLDGEAAAAVRRLSEAVERALYAPPGAPEAEPRAEAAQDVSAVRAALLAGAGRRGRLRALLLPRSAARVRWAVQARRDAAAAWAGRRAAALRARVRLPLRGRG</sequence>
<dbReference type="InterPro" id="IPR038765">
    <property type="entry name" value="Papain-like_cys_pep_sf"/>
</dbReference>
<evidence type="ECO:0000256" key="2">
    <source>
        <dbReference type="SAM" id="Phobius"/>
    </source>
</evidence>
<keyword evidence="5" id="KW-1185">Reference proteome</keyword>
<dbReference type="KEGG" id="sgz:C0216_23515"/>